<organism evidence="3 4">
    <name type="scientific">Batillaria attramentaria</name>
    <dbReference type="NCBI Taxonomy" id="370345"/>
    <lineage>
        <taxon>Eukaryota</taxon>
        <taxon>Metazoa</taxon>
        <taxon>Spiralia</taxon>
        <taxon>Lophotrochozoa</taxon>
        <taxon>Mollusca</taxon>
        <taxon>Gastropoda</taxon>
        <taxon>Caenogastropoda</taxon>
        <taxon>Sorbeoconcha</taxon>
        <taxon>Cerithioidea</taxon>
        <taxon>Batillariidae</taxon>
        <taxon>Batillaria</taxon>
    </lineage>
</organism>
<comment type="caution">
    <text evidence="2">Lacks conserved residue(s) required for the propagation of feature annotation.</text>
</comment>
<dbReference type="InterPro" id="IPR036055">
    <property type="entry name" value="LDL_receptor-like_sf"/>
</dbReference>
<feature type="disulfide bond" evidence="2">
    <location>
        <begin position="205"/>
        <end position="220"/>
    </location>
</feature>
<dbReference type="EMBL" id="JACVVK020000038">
    <property type="protein sequence ID" value="KAK7500251.1"/>
    <property type="molecule type" value="Genomic_DNA"/>
</dbReference>
<dbReference type="PANTHER" id="PTHR22722:SF15">
    <property type="entry name" value="LOW-DENSITY LIPOPROTEIN RECEPTOR-RELATED"/>
    <property type="match status" value="1"/>
</dbReference>
<accession>A0ABD0LLY2</accession>
<evidence type="ECO:0000313" key="3">
    <source>
        <dbReference type="EMBL" id="KAK7500251.1"/>
    </source>
</evidence>
<dbReference type="PANTHER" id="PTHR22722">
    <property type="entry name" value="LOW-DENSITY LIPOPROTEIN RECEPTOR-RELATED PROTEIN 2-RELATED"/>
    <property type="match status" value="1"/>
</dbReference>
<name>A0ABD0LLY2_9CAEN</name>
<feature type="non-terminal residue" evidence="3">
    <location>
        <position position="1"/>
    </location>
</feature>
<dbReference type="AlphaFoldDB" id="A0ABD0LLY2"/>
<sequence length="342" mass="37887">PSAVPQRLSGGQWNCSVPHWRDFAKHLNCNMALECVGGEDEVMCPRPSCGKGGIPVGDRCFVLLKSYKTITWFDAAARCKAGEMRIAHIDTPELLRAVAKDIVLTADISTQGTGPALQTSRHIPVRLSANQTWTNVSGIVCPDGHVTHSFLACDYLSRCFAQGFELKTDMWGIPDVTSCPALLTPLPPVMTCTSAQQHVPYSLVCDHRKDCQDGSDEEFCVFDPCPCYSIRQECDDRVDCFSKEDEVDCPTKTITRILVPDPPLIVNYDVPNIFTLDLSRVGLREFRLRMLSTLVNLQTLNLSESGIEHVLGEGQQMPRKLSVLDVRGCPLLTFPRNMLNST</sequence>
<dbReference type="PROSITE" id="PS50068">
    <property type="entry name" value="LDLRA_2"/>
    <property type="match status" value="1"/>
</dbReference>
<dbReference type="SUPFAM" id="SSF57424">
    <property type="entry name" value="LDL receptor-like module"/>
    <property type="match status" value="1"/>
</dbReference>
<dbReference type="Gene3D" id="4.10.400.10">
    <property type="entry name" value="Low-density Lipoprotein Receptor"/>
    <property type="match status" value="1"/>
</dbReference>
<dbReference type="CDD" id="cd00112">
    <property type="entry name" value="LDLa"/>
    <property type="match status" value="1"/>
</dbReference>
<protein>
    <recommendedName>
        <fullName evidence="5">C-type lectin domain-containing protein</fullName>
    </recommendedName>
</protein>
<dbReference type="Proteomes" id="UP001519460">
    <property type="component" value="Unassembled WGS sequence"/>
</dbReference>
<evidence type="ECO:0008006" key="5">
    <source>
        <dbReference type="Google" id="ProtNLM"/>
    </source>
</evidence>
<dbReference type="SUPFAM" id="SSF56436">
    <property type="entry name" value="C-type lectin-like"/>
    <property type="match status" value="1"/>
</dbReference>
<dbReference type="InterPro" id="IPR051221">
    <property type="entry name" value="LDLR-related"/>
</dbReference>
<comment type="caution">
    <text evidence="3">The sequence shown here is derived from an EMBL/GenBank/DDBJ whole genome shotgun (WGS) entry which is preliminary data.</text>
</comment>
<dbReference type="SMART" id="SM00192">
    <property type="entry name" value="LDLa"/>
    <property type="match status" value="2"/>
</dbReference>
<dbReference type="PRINTS" id="PR00261">
    <property type="entry name" value="LDLRECEPTOR"/>
</dbReference>
<dbReference type="InterPro" id="IPR032675">
    <property type="entry name" value="LRR_dom_sf"/>
</dbReference>
<reference evidence="3 4" key="1">
    <citation type="journal article" date="2023" name="Sci. Data">
        <title>Genome assembly of the Korean intertidal mud-creeper Batillaria attramentaria.</title>
        <authorList>
            <person name="Patra A.K."/>
            <person name="Ho P.T."/>
            <person name="Jun S."/>
            <person name="Lee S.J."/>
            <person name="Kim Y."/>
            <person name="Won Y.J."/>
        </authorList>
    </citation>
    <scope>NUCLEOTIDE SEQUENCE [LARGE SCALE GENOMIC DNA]</scope>
    <source>
        <strain evidence="3">Wonlab-2016</strain>
    </source>
</reference>
<feature type="non-terminal residue" evidence="3">
    <location>
        <position position="342"/>
    </location>
</feature>
<dbReference type="Pfam" id="PF00057">
    <property type="entry name" value="Ldl_recept_a"/>
    <property type="match status" value="1"/>
</dbReference>
<keyword evidence="1 2" id="KW-1015">Disulfide bond</keyword>
<evidence type="ECO:0000256" key="2">
    <source>
        <dbReference type="PROSITE-ProRule" id="PRU00124"/>
    </source>
</evidence>
<dbReference type="InterPro" id="IPR002172">
    <property type="entry name" value="LDrepeatLR_classA_rpt"/>
</dbReference>
<evidence type="ECO:0000313" key="4">
    <source>
        <dbReference type="Proteomes" id="UP001519460"/>
    </source>
</evidence>
<dbReference type="InterPro" id="IPR016187">
    <property type="entry name" value="CTDL_fold"/>
</dbReference>
<dbReference type="SUPFAM" id="SSF52058">
    <property type="entry name" value="L domain-like"/>
    <property type="match status" value="1"/>
</dbReference>
<proteinExistence type="predicted"/>
<evidence type="ECO:0000256" key="1">
    <source>
        <dbReference type="ARBA" id="ARBA00023157"/>
    </source>
</evidence>
<dbReference type="Gene3D" id="3.80.10.10">
    <property type="entry name" value="Ribonuclease Inhibitor"/>
    <property type="match status" value="1"/>
</dbReference>
<gene>
    <name evidence="3" type="ORF">BaRGS_00008474</name>
</gene>
<keyword evidence="4" id="KW-1185">Reference proteome</keyword>